<keyword evidence="1" id="KW-1133">Transmembrane helix</keyword>
<name>A0A0P6Y3X2_9CHLR</name>
<gene>
    <name evidence="2" type="ORF">AC812_06475</name>
</gene>
<organism evidence="2 3">
    <name type="scientific">Bellilinea caldifistulae</name>
    <dbReference type="NCBI Taxonomy" id="360411"/>
    <lineage>
        <taxon>Bacteria</taxon>
        <taxon>Bacillati</taxon>
        <taxon>Chloroflexota</taxon>
        <taxon>Anaerolineae</taxon>
        <taxon>Anaerolineales</taxon>
        <taxon>Anaerolineaceae</taxon>
        <taxon>Bellilinea</taxon>
    </lineage>
</organism>
<feature type="transmembrane region" description="Helical" evidence="1">
    <location>
        <begin position="40"/>
        <end position="62"/>
    </location>
</feature>
<evidence type="ECO:0000256" key="1">
    <source>
        <dbReference type="SAM" id="Phobius"/>
    </source>
</evidence>
<accession>A0A0P6Y3X2</accession>
<evidence type="ECO:0000313" key="3">
    <source>
        <dbReference type="Proteomes" id="UP000050514"/>
    </source>
</evidence>
<keyword evidence="1" id="KW-0812">Transmembrane</keyword>
<sequence length="476" mass="53205">MNIGRKNSHPHPTGENLLGQITLNMRGIWQRQSPRQQAGLLILVLAALLLSTLPLASLALSLNPYLPVIERVSGLLASQPGFEDKLAALEQFKTTLLPADLVQSVSEQLILPEESTPGLSDPTPEQLQTNTPDRQQLSAIAHSILTLQKSFEIPLNTPQLAVWLRQLNSEDALLRLQAVEGIYRNTPAVLRRLYDVRRANLTLIRQINSLTGDNGLNAFTLKQPISSPVSSLPDSTYISLIRLSRACQSVEIQLANTTYLLNQIFQEIEPVYRQDLLWGFSIWLKAAGWIWQQRMTLLILSLGLLVCSGLLLFWQSLSKNLRPGSLLVRFGFPRETPRPHAESRKAGHSFAAQSNWLVNDLARRHGGKPLQISRRGSIQRPHLLIPVSGKAPIEKPLPADGIVRIGNDPAFPVKIPLSGAEYIELWIRKARKGYYLEVMFSDIPVLINQEPVKSARTLNDGDTIQIHDSLLVFRER</sequence>
<dbReference type="InterPro" id="IPR008984">
    <property type="entry name" value="SMAD_FHA_dom_sf"/>
</dbReference>
<keyword evidence="1" id="KW-0472">Membrane</keyword>
<dbReference type="AlphaFoldDB" id="A0A0P6Y3X2"/>
<dbReference type="SUPFAM" id="SSF49879">
    <property type="entry name" value="SMAD/FHA domain"/>
    <property type="match status" value="1"/>
</dbReference>
<dbReference type="RefSeq" id="WP_061919289.1">
    <property type="nucleotide sequence ID" value="NZ_DF967971.1"/>
</dbReference>
<protein>
    <recommendedName>
        <fullName evidence="4">FHA domain-containing protein</fullName>
    </recommendedName>
</protein>
<proteinExistence type="predicted"/>
<keyword evidence="3" id="KW-1185">Reference proteome</keyword>
<dbReference type="EMBL" id="LGHJ01000012">
    <property type="protein sequence ID" value="KPL76309.1"/>
    <property type="molecule type" value="Genomic_DNA"/>
</dbReference>
<evidence type="ECO:0008006" key="4">
    <source>
        <dbReference type="Google" id="ProtNLM"/>
    </source>
</evidence>
<comment type="caution">
    <text evidence="2">The sequence shown here is derived from an EMBL/GenBank/DDBJ whole genome shotgun (WGS) entry which is preliminary data.</text>
</comment>
<dbReference type="CDD" id="cd00060">
    <property type="entry name" value="FHA"/>
    <property type="match status" value="1"/>
</dbReference>
<reference evidence="2 3" key="1">
    <citation type="submission" date="2015-07" db="EMBL/GenBank/DDBJ databases">
        <title>Draft genome of Bellilinea caldifistulae DSM 17877.</title>
        <authorList>
            <person name="Hemp J."/>
            <person name="Ward L.M."/>
            <person name="Pace L.A."/>
            <person name="Fischer W.W."/>
        </authorList>
    </citation>
    <scope>NUCLEOTIDE SEQUENCE [LARGE SCALE GENOMIC DNA]</scope>
    <source>
        <strain evidence="2 3">GOMI-1</strain>
    </source>
</reference>
<dbReference type="Proteomes" id="UP000050514">
    <property type="component" value="Unassembled WGS sequence"/>
</dbReference>
<evidence type="ECO:0000313" key="2">
    <source>
        <dbReference type="EMBL" id="KPL76309.1"/>
    </source>
</evidence>